<name>A0A9P9IV43_9PLEO</name>
<keyword evidence="1" id="KW-1133">Transmembrane helix</keyword>
<gene>
    <name evidence="2" type="ORF">B0J11DRAFT_520327</name>
</gene>
<dbReference type="AlphaFoldDB" id="A0A9P9IV43"/>
<feature type="non-terminal residue" evidence="2">
    <location>
        <position position="96"/>
    </location>
</feature>
<feature type="transmembrane region" description="Helical" evidence="1">
    <location>
        <begin position="58"/>
        <end position="79"/>
    </location>
</feature>
<comment type="caution">
    <text evidence="2">The sequence shown here is derived from an EMBL/GenBank/DDBJ whole genome shotgun (WGS) entry which is preliminary data.</text>
</comment>
<evidence type="ECO:0000313" key="2">
    <source>
        <dbReference type="EMBL" id="KAH7131914.1"/>
    </source>
</evidence>
<dbReference type="EMBL" id="JAGMWT010000003">
    <property type="protein sequence ID" value="KAH7131914.1"/>
    <property type="molecule type" value="Genomic_DNA"/>
</dbReference>
<keyword evidence="1" id="KW-0472">Membrane</keyword>
<proteinExistence type="predicted"/>
<evidence type="ECO:0000313" key="3">
    <source>
        <dbReference type="Proteomes" id="UP000700596"/>
    </source>
</evidence>
<protein>
    <submittedName>
        <fullName evidence="2">Uncharacterized protein</fullName>
    </submittedName>
</protein>
<accession>A0A9P9IV43</accession>
<evidence type="ECO:0000256" key="1">
    <source>
        <dbReference type="SAM" id="Phobius"/>
    </source>
</evidence>
<sequence length="96" mass="10622">MGAHSRRRHTRWSVVDTVFFLVFGQVMTVWLVFSPLSCSSAPRAGGKGPGNRNGPGTFGAFGVFCCLLLGRVSCTWVALSSSFLVPRRMNWVPQWM</sequence>
<feature type="transmembrane region" description="Helical" evidence="1">
    <location>
        <begin position="12"/>
        <end position="33"/>
    </location>
</feature>
<dbReference type="Proteomes" id="UP000700596">
    <property type="component" value="Unassembled WGS sequence"/>
</dbReference>
<keyword evidence="1" id="KW-0812">Transmembrane</keyword>
<keyword evidence="3" id="KW-1185">Reference proteome</keyword>
<organism evidence="2 3">
    <name type="scientific">Dendryphion nanum</name>
    <dbReference type="NCBI Taxonomy" id="256645"/>
    <lineage>
        <taxon>Eukaryota</taxon>
        <taxon>Fungi</taxon>
        <taxon>Dikarya</taxon>
        <taxon>Ascomycota</taxon>
        <taxon>Pezizomycotina</taxon>
        <taxon>Dothideomycetes</taxon>
        <taxon>Pleosporomycetidae</taxon>
        <taxon>Pleosporales</taxon>
        <taxon>Torulaceae</taxon>
        <taxon>Dendryphion</taxon>
    </lineage>
</organism>
<reference evidence="2" key="1">
    <citation type="journal article" date="2021" name="Nat. Commun.">
        <title>Genetic determinants of endophytism in the Arabidopsis root mycobiome.</title>
        <authorList>
            <person name="Mesny F."/>
            <person name="Miyauchi S."/>
            <person name="Thiergart T."/>
            <person name="Pickel B."/>
            <person name="Atanasova L."/>
            <person name="Karlsson M."/>
            <person name="Huettel B."/>
            <person name="Barry K.W."/>
            <person name="Haridas S."/>
            <person name="Chen C."/>
            <person name="Bauer D."/>
            <person name="Andreopoulos W."/>
            <person name="Pangilinan J."/>
            <person name="LaButti K."/>
            <person name="Riley R."/>
            <person name="Lipzen A."/>
            <person name="Clum A."/>
            <person name="Drula E."/>
            <person name="Henrissat B."/>
            <person name="Kohler A."/>
            <person name="Grigoriev I.V."/>
            <person name="Martin F.M."/>
            <person name="Hacquard S."/>
        </authorList>
    </citation>
    <scope>NUCLEOTIDE SEQUENCE</scope>
    <source>
        <strain evidence="2">MPI-CAGE-CH-0243</strain>
    </source>
</reference>